<evidence type="ECO:0000256" key="1">
    <source>
        <dbReference type="SAM" id="MobiDB-lite"/>
    </source>
</evidence>
<evidence type="ECO:0000313" key="2">
    <source>
        <dbReference type="EMBL" id="CAE0842445.1"/>
    </source>
</evidence>
<name>A0A7S4LPL7_9EUGL</name>
<reference evidence="2" key="1">
    <citation type="submission" date="2021-01" db="EMBL/GenBank/DDBJ databases">
        <authorList>
            <person name="Corre E."/>
            <person name="Pelletier E."/>
            <person name="Niang G."/>
            <person name="Scheremetjew M."/>
            <person name="Finn R."/>
            <person name="Kale V."/>
            <person name="Holt S."/>
            <person name="Cochrane G."/>
            <person name="Meng A."/>
            <person name="Brown T."/>
            <person name="Cohen L."/>
        </authorList>
    </citation>
    <scope>NUCLEOTIDE SEQUENCE</scope>
    <source>
        <strain evidence="2">CCMP1594</strain>
    </source>
</reference>
<organism evidence="2">
    <name type="scientific">Eutreptiella gymnastica</name>
    <dbReference type="NCBI Taxonomy" id="73025"/>
    <lineage>
        <taxon>Eukaryota</taxon>
        <taxon>Discoba</taxon>
        <taxon>Euglenozoa</taxon>
        <taxon>Euglenida</taxon>
        <taxon>Spirocuta</taxon>
        <taxon>Euglenophyceae</taxon>
        <taxon>Eutreptiales</taxon>
        <taxon>Eutreptiaceae</taxon>
        <taxon>Eutreptiella</taxon>
    </lineage>
</organism>
<dbReference type="EMBL" id="HBJA01151829">
    <property type="protein sequence ID" value="CAE0842445.1"/>
    <property type="molecule type" value="Transcribed_RNA"/>
</dbReference>
<feature type="region of interest" description="Disordered" evidence="1">
    <location>
        <begin position="30"/>
        <end position="55"/>
    </location>
</feature>
<proteinExistence type="predicted"/>
<dbReference type="AlphaFoldDB" id="A0A7S4LPL7"/>
<gene>
    <name evidence="2" type="ORF">EGYM00163_LOCUS51951</name>
</gene>
<protein>
    <submittedName>
        <fullName evidence="2">Uncharacterized protein</fullName>
    </submittedName>
</protein>
<sequence length="109" mass="11495">MMGGKESTECSEAIPSASCGSCNPLPLGAMAHPPASAEETTRMRPPPDLHPPAPPAMDLSVAGWVALPCASGIRPLSSAKMHRVLRWILGGGCRYKKWHETFSALTNAS</sequence>
<accession>A0A7S4LPL7</accession>